<dbReference type="GO" id="GO:0051213">
    <property type="term" value="F:dioxygenase activity"/>
    <property type="evidence" value="ECO:0007669"/>
    <property type="project" value="UniProtKB-KW"/>
</dbReference>
<protein>
    <submittedName>
        <fullName evidence="1">Phytanoyl-CoA dioxygenase family protein</fullName>
    </submittedName>
</protein>
<proteinExistence type="predicted"/>
<dbReference type="Gene3D" id="2.60.120.620">
    <property type="entry name" value="q2cbj1_9rhob like domain"/>
    <property type="match status" value="1"/>
</dbReference>
<gene>
    <name evidence="1" type="ORF">KZ820_06995</name>
</gene>
<reference evidence="1 2" key="1">
    <citation type="submission" date="2021-07" db="EMBL/GenBank/DDBJ databases">
        <title>Sphingomonas sp.</title>
        <authorList>
            <person name="Feng G."/>
            <person name="Li J."/>
            <person name="Pan M."/>
        </authorList>
    </citation>
    <scope>NUCLEOTIDE SEQUENCE [LARGE SCALE GENOMIC DNA]</scope>
    <source>
        <strain evidence="1 2">RRHST34</strain>
    </source>
</reference>
<evidence type="ECO:0000313" key="1">
    <source>
        <dbReference type="EMBL" id="MBW6530478.1"/>
    </source>
</evidence>
<dbReference type="EMBL" id="JAHXZN010000001">
    <property type="protein sequence ID" value="MBW6530478.1"/>
    <property type="molecule type" value="Genomic_DNA"/>
</dbReference>
<comment type="caution">
    <text evidence="1">The sequence shown here is derived from an EMBL/GenBank/DDBJ whole genome shotgun (WGS) entry which is preliminary data.</text>
</comment>
<dbReference type="Pfam" id="PF05721">
    <property type="entry name" value="PhyH"/>
    <property type="match status" value="1"/>
</dbReference>
<dbReference type="Proteomes" id="UP000759103">
    <property type="component" value="Unassembled WGS sequence"/>
</dbReference>
<organism evidence="1 2">
    <name type="scientific">Sphingomonas citri</name>
    <dbReference type="NCBI Taxonomy" id="2862499"/>
    <lineage>
        <taxon>Bacteria</taxon>
        <taxon>Pseudomonadati</taxon>
        <taxon>Pseudomonadota</taxon>
        <taxon>Alphaproteobacteria</taxon>
        <taxon>Sphingomonadales</taxon>
        <taxon>Sphingomonadaceae</taxon>
        <taxon>Sphingomonas</taxon>
    </lineage>
</organism>
<name>A0ABS7BLJ1_9SPHN</name>
<sequence length="230" mass="25060">MLEPLCRSADLTLNDDGAQLFAQALNEAACGCLETALSALPASKPGVRIAEGRQAQSFLDRAGPIGAIAASVLGDQARPVRAILFDKSAERNWALGWHQDRTIVVKERVDTDGYGPWTVKSGLIQVEPPFEILESMVTLRVHLDAVDERNAPLRIVPGSHRLGRLPEAEIERVVATFGERLCLAERGDVWLYATPIIHASFAADPPRRRRVLQVDFSAVSAPGPLAWRGL</sequence>
<evidence type="ECO:0000313" key="2">
    <source>
        <dbReference type="Proteomes" id="UP000759103"/>
    </source>
</evidence>
<keyword evidence="1" id="KW-0560">Oxidoreductase</keyword>
<keyword evidence="1" id="KW-0223">Dioxygenase</keyword>
<dbReference type="InterPro" id="IPR008775">
    <property type="entry name" value="Phytyl_CoA_dOase-like"/>
</dbReference>
<keyword evidence="2" id="KW-1185">Reference proteome</keyword>
<accession>A0ABS7BLJ1</accession>
<dbReference type="SUPFAM" id="SSF51197">
    <property type="entry name" value="Clavaminate synthase-like"/>
    <property type="match status" value="1"/>
</dbReference>